<dbReference type="PANTHER" id="PTHR30002">
    <property type="entry name" value="EPOXYQUEUOSINE REDUCTASE"/>
    <property type="match status" value="1"/>
</dbReference>
<dbReference type="SUPFAM" id="SSF46548">
    <property type="entry name" value="alpha-helical ferredoxin"/>
    <property type="match status" value="1"/>
</dbReference>
<name>A0ABQ3KFX4_9DEIO</name>
<dbReference type="Gene3D" id="3.30.70.20">
    <property type="match status" value="1"/>
</dbReference>
<evidence type="ECO:0000256" key="8">
    <source>
        <dbReference type="ARBA" id="ARBA00023014"/>
    </source>
</evidence>
<accession>A0ABQ3KFX4</accession>
<sequence length="372" mass="40932">MMNTEQSAETLSALALDLGADVVGWADAQVPTTAVDEYTLWLAEGRHARMDYLERQLPRRADLGTSLPGAGRVLVLGISHAYAPPPRPAGGIRLGRVARYAWTPDYHDQLQPVLDRLSAEAAALGVQARGYVDHGPVMERLLGARAFLGWRGKSGMLVSTQLGAFFTLAVLLTDLPPAGEGPTAHPDRCGRCFRCAQSCPTGAIGPDRKIDAGRCLSYLTIEHRGPLPWERRRELGEWLFGCDICCEVCPWSVKAGTLARLFQPRPELAHPDLSRFFGVSERQFTREWAGSALLRPRRKGMARNALNVVGNLRDPQGWPLLLAGAEDPAWEVREAAAWALAQWGEWTAVERLRGDEHPDVRAAAERLLLERA</sequence>
<dbReference type="NCBIfam" id="TIGR00276">
    <property type="entry name" value="tRNA epoxyqueuosine(34) reductase QueG"/>
    <property type="match status" value="1"/>
</dbReference>
<organism evidence="10 11">
    <name type="scientific">Deinococcus piscis</name>
    <dbReference type="NCBI Taxonomy" id="394230"/>
    <lineage>
        <taxon>Bacteria</taxon>
        <taxon>Thermotogati</taxon>
        <taxon>Deinococcota</taxon>
        <taxon>Deinococci</taxon>
        <taxon>Deinococcales</taxon>
        <taxon>Deinococcaceae</taxon>
        <taxon>Deinococcus</taxon>
    </lineage>
</organism>
<keyword evidence="8" id="KW-0411">Iron-sulfur</keyword>
<dbReference type="SUPFAM" id="SSF48371">
    <property type="entry name" value="ARM repeat"/>
    <property type="match status" value="1"/>
</dbReference>
<evidence type="ECO:0000256" key="1">
    <source>
        <dbReference type="ARBA" id="ARBA00022485"/>
    </source>
</evidence>
<keyword evidence="1" id="KW-0004">4Fe-4S</keyword>
<comment type="caution">
    <text evidence="10">The sequence shown here is derived from an EMBL/GenBank/DDBJ whole genome shotgun (WGS) entry which is preliminary data.</text>
</comment>
<evidence type="ECO:0000256" key="3">
    <source>
        <dbReference type="ARBA" id="ARBA00022694"/>
    </source>
</evidence>
<keyword evidence="2" id="KW-0963">Cytoplasm</keyword>
<dbReference type="Pfam" id="PF08331">
    <property type="entry name" value="QueG_DUF1730"/>
    <property type="match status" value="1"/>
</dbReference>
<keyword evidence="6" id="KW-0560">Oxidoreductase</keyword>
<dbReference type="EMBL" id="BNAL01000033">
    <property type="protein sequence ID" value="GHG08885.1"/>
    <property type="molecule type" value="Genomic_DNA"/>
</dbReference>
<dbReference type="Gene3D" id="1.25.10.10">
    <property type="entry name" value="Leucine-rich Repeat Variant"/>
    <property type="match status" value="1"/>
</dbReference>
<dbReference type="Proteomes" id="UP000632154">
    <property type="component" value="Unassembled WGS sequence"/>
</dbReference>
<evidence type="ECO:0000256" key="7">
    <source>
        <dbReference type="ARBA" id="ARBA00023004"/>
    </source>
</evidence>
<keyword evidence="5" id="KW-0671">Queuosine biosynthesis</keyword>
<dbReference type="InterPro" id="IPR013542">
    <property type="entry name" value="QueG_DUF1730"/>
</dbReference>
<dbReference type="PROSITE" id="PS00198">
    <property type="entry name" value="4FE4S_FER_1"/>
    <property type="match status" value="1"/>
</dbReference>
<dbReference type="PANTHER" id="PTHR30002:SF4">
    <property type="entry name" value="EPOXYQUEUOSINE REDUCTASE"/>
    <property type="match status" value="1"/>
</dbReference>
<dbReference type="Pfam" id="PF13484">
    <property type="entry name" value="Fer4_16"/>
    <property type="match status" value="1"/>
</dbReference>
<keyword evidence="11" id="KW-1185">Reference proteome</keyword>
<dbReference type="InterPro" id="IPR011989">
    <property type="entry name" value="ARM-like"/>
</dbReference>
<evidence type="ECO:0000313" key="10">
    <source>
        <dbReference type="EMBL" id="GHG08885.1"/>
    </source>
</evidence>
<dbReference type="InterPro" id="IPR017900">
    <property type="entry name" value="4Fe4S_Fe_S_CS"/>
</dbReference>
<dbReference type="InterPro" id="IPR017896">
    <property type="entry name" value="4Fe4S_Fe-S-bd"/>
</dbReference>
<reference evidence="11" key="1">
    <citation type="journal article" date="2019" name="Int. J. Syst. Evol. Microbiol.">
        <title>The Global Catalogue of Microorganisms (GCM) 10K type strain sequencing project: providing services to taxonomists for standard genome sequencing and annotation.</title>
        <authorList>
            <consortium name="The Broad Institute Genomics Platform"/>
            <consortium name="The Broad Institute Genome Sequencing Center for Infectious Disease"/>
            <person name="Wu L."/>
            <person name="Ma J."/>
        </authorList>
    </citation>
    <scope>NUCLEOTIDE SEQUENCE [LARGE SCALE GENOMIC DNA]</scope>
    <source>
        <strain evidence="11">CGMCC 1.18439</strain>
    </source>
</reference>
<evidence type="ECO:0000256" key="5">
    <source>
        <dbReference type="ARBA" id="ARBA00022785"/>
    </source>
</evidence>
<feature type="domain" description="4Fe-4S ferredoxin-type" evidence="9">
    <location>
        <begin position="180"/>
        <end position="209"/>
    </location>
</feature>
<dbReference type="Pfam" id="PF13646">
    <property type="entry name" value="HEAT_2"/>
    <property type="match status" value="1"/>
</dbReference>
<dbReference type="InterPro" id="IPR004453">
    <property type="entry name" value="QueG"/>
</dbReference>
<evidence type="ECO:0000313" key="11">
    <source>
        <dbReference type="Proteomes" id="UP000632154"/>
    </source>
</evidence>
<evidence type="ECO:0000256" key="4">
    <source>
        <dbReference type="ARBA" id="ARBA00022723"/>
    </source>
</evidence>
<evidence type="ECO:0000256" key="6">
    <source>
        <dbReference type="ARBA" id="ARBA00023002"/>
    </source>
</evidence>
<keyword evidence="3" id="KW-0819">tRNA processing</keyword>
<protein>
    <submittedName>
        <fullName evidence="10">Epoxyqueuosine reductase</fullName>
    </submittedName>
</protein>
<dbReference type="InterPro" id="IPR016024">
    <property type="entry name" value="ARM-type_fold"/>
</dbReference>
<evidence type="ECO:0000259" key="9">
    <source>
        <dbReference type="PROSITE" id="PS51379"/>
    </source>
</evidence>
<dbReference type="PROSITE" id="PS51379">
    <property type="entry name" value="4FE4S_FER_2"/>
    <property type="match status" value="1"/>
</dbReference>
<keyword evidence="4" id="KW-0479">Metal-binding</keyword>
<gene>
    <name evidence="10" type="ORF">GCM10017783_21880</name>
</gene>
<evidence type="ECO:0000256" key="2">
    <source>
        <dbReference type="ARBA" id="ARBA00022490"/>
    </source>
</evidence>
<keyword evidence="7" id="KW-0408">Iron</keyword>
<proteinExistence type="predicted"/>